<comment type="caution">
    <text evidence="2">The sequence shown here is derived from an EMBL/GenBank/DDBJ whole genome shotgun (WGS) entry which is preliminary data.</text>
</comment>
<accession>A0AAN4YF85</accession>
<protein>
    <submittedName>
        <fullName evidence="2">Unnamed protein product</fullName>
    </submittedName>
</protein>
<evidence type="ECO:0000256" key="1">
    <source>
        <dbReference type="SAM" id="MobiDB-lite"/>
    </source>
</evidence>
<evidence type="ECO:0000313" key="2">
    <source>
        <dbReference type="EMBL" id="GMG28871.1"/>
    </source>
</evidence>
<dbReference type="EMBL" id="BSYA01000050">
    <property type="protein sequence ID" value="GMG28871.1"/>
    <property type="molecule type" value="Genomic_DNA"/>
</dbReference>
<evidence type="ECO:0000313" key="3">
    <source>
        <dbReference type="Proteomes" id="UP001165205"/>
    </source>
</evidence>
<proteinExistence type="predicted"/>
<reference evidence="2" key="1">
    <citation type="submission" date="2023-04" db="EMBL/GenBank/DDBJ databases">
        <title>Aspergillus oryzae NBRC 4228.</title>
        <authorList>
            <person name="Ichikawa N."/>
            <person name="Sato H."/>
            <person name="Tonouchi N."/>
        </authorList>
    </citation>
    <scope>NUCLEOTIDE SEQUENCE</scope>
    <source>
        <strain evidence="2">NBRC 4228</strain>
    </source>
</reference>
<name>A0AAN4YF85_ASPOZ</name>
<organism evidence="2 3">
    <name type="scientific">Aspergillus oryzae</name>
    <name type="common">Yellow koji mold</name>
    <dbReference type="NCBI Taxonomy" id="5062"/>
    <lineage>
        <taxon>Eukaryota</taxon>
        <taxon>Fungi</taxon>
        <taxon>Dikarya</taxon>
        <taxon>Ascomycota</taxon>
        <taxon>Pezizomycotina</taxon>
        <taxon>Eurotiomycetes</taxon>
        <taxon>Eurotiomycetidae</taxon>
        <taxon>Eurotiales</taxon>
        <taxon>Aspergillaceae</taxon>
        <taxon>Aspergillus</taxon>
        <taxon>Aspergillus subgen. Circumdati</taxon>
    </lineage>
</organism>
<feature type="region of interest" description="Disordered" evidence="1">
    <location>
        <begin position="140"/>
        <end position="168"/>
    </location>
</feature>
<feature type="compositionally biased region" description="Polar residues" evidence="1">
    <location>
        <begin position="154"/>
        <end position="168"/>
    </location>
</feature>
<sequence>MPVFCERRFALWRRRTGAYVSGTKHAIISHKTPESAARKPSTHFHPAFIPRNPPMTGPITGPMKGAAAKRHRASPRCSARNISLITPPAFVSGDDPAVPARKRRTNKVCIFCAPAHPAKKTVIAPNETMKGYWRPMNSLSGAQNNGPSAKPITKSDSPSVATSVPTSKPSITCLVDPEYAEEARATANVAVETTTVMPTFLNVVKSIGFLGSSGSQETRKGSVSVPDPG</sequence>
<gene>
    <name evidence="2" type="ORF">Aory04_000521500</name>
</gene>
<dbReference type="Proteomes" id="UP001165205">
    <property type="component" value="Unassembled WGS sequence"/>
</dbReference>
<dbReference type="AlphaFoldDB" id="A0AAN4YF85"/>